<evidence type="ECO:0000313" key="2">
    <source>
        <dbReference type="Proteomes" id="UP001285263"/>
    </source>
</evidence>
<proteinExistence type="predicted"/>
<organism evidence="1 2">
    <name type="scientific">Roseateles agri</name>
    <dbReference type="NCBI Taxonomy" id="3098619"/>
    <lineage>
        <taxon>Bacteria</taxon>
        <taxon>Pseudomonadati</taxon>
        <taxon>Pseudomonadota</taxon>
        <taxon>Betaproteobacteria</taxon>
        <taxon>Burkholderiales</taxon>
        <taxon>Sphaerotilaceae</taxon>
        <taxon>Roseateles</taxon>
    </lineage>
</organism>
<dbReference type="EMBL" id="JAXCLA010000009">
    <property type="protein sequence ID" value="MDY0747942.1"/>
    <property type="molecule type" value="Genomic_DNA"/>
</dbReference>
<dbReference type="Proteomes" id="UP001285263">
    <property type="component" value="Unassembled WGS sequence"/>
</dbReference>
<evidence type="ECO:0000313" key="1">
    <source>
        <dbReference type="EMBL" id="MDY0747942.1"/>
    </source>
</evidence>
<keyword evidence="2" id="KW-1185">Reference proteome</keyword>
<dbReference type="RefSeq" id="WP_320425911.1">
    <property type="nucleotide sequence ID" value="NZ_JAXCLA010000009.1"/>
</dbReference>
<comment type="caution">
    <text evidence="1">The sequence shown here is derived from an EMBL/GenBank/DDBJ whole genome shotgun (WGS) entry which is preliminary data.</text>
</comment>
<evidence type="ECO:0008006" key="3">
    <source>
        <dbReference type="Google" id="ProtNLM"/>
    </source>
</evidence>
<gene>
    <name evidence="1" type="ORF">SNE35_25800</name>
</gene>
<reference evidence="1 2" key="1">
    <citation type="submission" date="2023-11" db="EMBL/GenBank/DDBJ databases">
        <title>Paucibacter sp. nov., isolated from fresh soil in Korea.</title>
        <authorList>
            <person name="Le N.T.T."/>
        </authorList>
    </citation>
    <scope>NUCLEOTIDE SEQUENCE [LARGE SCALE GENOMIC DNA]</scope>
    <source>
        <strain evidence="1 2">R3-3</strain>
    </source>
</reference>
<protein>
    <recommendedName>
        <fullName evidence="3">Sigma-70 family RNA polymerase sigma factor</fullName>
    </recommendedName>
</protein>
<sequence length="200" mass="22317">MKWTKYHTAQDALDAYAQLTNQQRLLILARLERHSKGSNYDSPADLFHEVLHRMLKGKRSWPVGVEFTTFVVNAGQSVVSSEWGSGNNSNLPLDSVMDWKERGEDGPSPLAAEIDRAMSAPSAEDEALRRERMRILVELQIRTSLVLAKDAVAKKAADGYLEGKSLSELGDELGLDAKTMSAASQRAQRAFRRAGRDMKW</sequence>
<accession>A0ABU5DSC1</accession>
<name>A0ABU5DSC1_9BURK</name>